<accession>A0A5B7CV01</accession>
<dbReference type="AlphaFoldDB" id="A0A5B7CV01"/>
<gene>
    <name evidence="2" type="ORF">E2C01_005963</name>
</gene>
<reference evidence="2 3" key="1">
    <citation type="submission" date="2019-05" db="EMBL/GenBank/DDBJ databases">
        <title>Another draft genome of Portunus trituberculatus and its Hox gene families provides insights of decapod evolution.</title>
        <authorList>
            <person name="Jeong J.-H."/>
            <person name="Song I."/>
            <person name="Kim S."/>
            <person name="Choi T."/>
            <person name="Kim D."/>
            <person name="Ryu S."/>
            <person name="Kim W."/>
        </authorList>
    </citation>
    <scope>NUCLEOTIDE SEQUENCE [LARGE SCALE GENOMIC DNA]</scope>
    <source>
        <tissue evidence="2">Muscle</tissue>
    </source>
</reference>
<comment type="caution">
    <text evidence="2">The sequence shown here is derived from an EMBL/GenBank/DDBJ whole genome shotgun (WGS) entry which is preliminary data.</text>
</comment>
<dbReference type="EMBL" id="VSRR010000267">
    <property type="protein sequence ID" value="MPC13239.1"/>
    <property type="molecule type" value="Genomic_DNA"/>
</dbReference>
<evidence type="ECO:0000313" key="3">
    <source>
        <dbReference type="Proteomes" id="UP000324222"/>
    </source>
</evidence>
<proteinExistence type="predicted"/>
<organism evidence="2 3">
    <name type="scientific">Portunus trituberculatus</name>
    <name type="common">Swimming crab</name>
    <name type="synonym">Neptunus trituberculatus</name>
    <dbReference type="NCBI Taxonomy" id="210409"/>
    <lineage>
        <taxon>Eukaryota</taxon>
        <taxon>Metazoa</taxon>
        <taxon>Ecdysozoa</taxon>
        <taxon>Arthropoda</taxon>
        <taxon>Crustacea</taxon>
        <taxon>Multicrustacea</taxon>
        <taxon>Malacostraca</taxon>
        <taxon>Eumalacostraca</taxon>
        <taxon>Eucarida</taxon>
        <taxon>Decapoda</taxon>
        <taxon>Pleocyemata</taxon>
        <taxon>Brachyura</taxon>
        <taxon>Eubrachyura</taxon>
        <taxon>Portunoidea</taxon>
        <taxon>Portunidae</taxon>
        <taxon>Portuninae</taxon>
        <taxon>Portunus</taxon>
    </lineage>
</organism>
<evidence type="ECO:0000313" key="2">
    <source>
        <dbReference type="EMBL" id="MPC13239.1"/>
    </source>
</evidence>
<sequence>MRFSGVPVAAAPCQVKAAAPVQDVLPSLCRFSARAIFIIHCSPNNELSPDRGSLARATGINCLYHIFWRPSGEASERPRRESCDLPLALTSTRVSPFVRGEEGEGPGAQRSSFSSPSLPPPIPLPPPAAVACVRPSVGVGTGGIVDSCPGDQYTISKCHSLLKRTNPASRRVKPDGSFKAA</sequence>
<keyword evidence="3" id="KW-1185">Reference proteome</keyword>
<name>A0A5B7CV01_PORTR</name>
<dbReference type="Proteomes" id="UP000324222">
    <property type="component" value="Unassembled WGS sequence"/>
</dbReference>
<protein>
    <submittedName>
        <fullName evidence="2">Uncharacterized protein</fullName>
    </submittedName>
</protein>
<feature type="region of interest" description="Disordered" evidence="1">
    <location>
        <begin position="95"/>
        <end position="120"/>
    </location>
</feature>
<evidence type="ECO:0000256" key="1">
    <source>
        <dbReference type="SAM" id="MobiDB-lite"/>
    </source>
</evidence>